<dbReference type="GO" id="GO:0003677">
    <property type="term" value="F:DNA binding"/>
    <property type="evidence" value="ECO:0007669"/>
    <property type="project" value="InterPro"/>
</dbReference>
<dbReference type="NCBIfam" id="TIGR02937">
    <property type="entry name" value="sigma70-ECF"/>
    <property type="match status" value="1"/>
</dbReference>
<dbReference type="KEGG" id="mrub:DEO27_011795"/>
<dbReference type="PANTHER" id="PTHR43133:SF46">
    <property type="entry name" value="RNA POLYMERASE SIGMA-70 FACTOR ECF SUBFAMILY"/>
    <property type="match status" value="1"/>
</dbReference>
<dbReference type="Gene3D" id="1.10.1740.10">
    <property type="match status" value="1"/>
</dbReference>
<dbReference type="GO" id="GO:0016987">
    <property type="term" value="F:sigma factor activity"/>
    <property type="evidence" value="ECO:0007669"/>
    <property type="project" value="UniProtKB-KW"/>
</dbReference>
<dbReference type="SUPFAM" id="SSF88659">
    <property type="entry name" value="Sigma3 and sigma4 domains of RNA polymerase sigma factors"/>
    <property type="match status" value="1"/>
</dbReference>
<evidence type="ECO:0000256" key="3">
    <source>
        <dbReference type="ARBA" id="ARBA00023082"/>
    </source>
</evidence>
<protein>
    <submittedName>
        <fullName evidence="6">RNA polymerase sigma-70 factor</fullName>
    </submittedName>
</protein>
<dbReference type="InterPro" id="IPR013249">
    <property type="entry name" value="RNA_pol_sigma70_r4_t2"/>
</dbReference>
<dbReference type="InterPro" id="IPR014284">
    <property type="entry name" value="RNA_pol_sigma-70_dom"/>
</dbReference>
<organism evidence="6 7">
    <name type="scientific">Mucilaginibacter rubeus</name>
    <dbReference type="NCBI Taxonomy" id="2027860"/>
    <lineage>
        <taxon>Bacteria</taxon>
        <taxon>Pseudomonadati</taxon>
        <taxon>Bacteroidota</taxon>
        <taxon>Sphingobacteriia</taxon>
        <taxon>Sphingobacteriales</taxon>
        <taxon>Sphingobacteriaceae</taxon>
        <taxon>Mucilaginibacter</taxon>
    </lineage>
</organism>
<keyword evidence="4" id="KW-0804">Transcription</keyword>
<dbReference type="InterPro" id="IPR000792">
    <property type="entry name" value="Tscrpt_reg_LuxR_C"/>
</dbReference>
<keyword evidence="7" id="KW-1185">Reference proteome</keyword>
<sequence length="193" mass="23034">MKKFGDYTDIQLVELFGFGDIGAFEEIYNRYWLKLYAAAYKRLKERETAKEIVQDFFTSFWINREQVKIRTSLQGYLFTSIKYLVLNHKRAEAVRNSYAEILLMVGNSFDNSTEENYYYKELLERVETEVNLLPPKCRNVFELSRKQYKTNKEIAELMGISEKTVENHLTKALRYLRVNLNSLLLLTFLYLRK</sequence>
<dbReference type="InterPro" id="IPR014327">
    <property type="entry name" value="RNA_pol_sigma70_bacteroid"/>
</dbReference>
<dbReference type="EMBL" id="CP043450">
    <property type="protein sequence ID" value="QEM10675.1"/>
    <property type="molecule type" value="Genomic_DNA"/>
</dbReference>
<dbReference type="GO" id="GO:0006352">
    <property type="term" value="P:DNA-templated transcription initiation"/>
    <property type="evidence" value="ECO:0007669"/>
    <property type="project" value="InterPro"/>
</dbReference>
<dbReference type="Pfam" id="PF08281">
    <property type="entry name" value="Sigma70_r4_2"/>
    <property type="match status" value="1"/>
</dbReference>
<comment type="similarity">
    <text evidence="1">Belongs to the sigma-70 factor family. ECF subfamily.</text>
</comment>
<evidence type="ECO:0000313" key="7">
    <source>
        <dbReference type="Proteomes" id="UP000251402"/>
    </source>
</evidence>
<dbReference type="AlphaFoldDB" id="A0A5C1HYB5"/>
<dbReference type="InterPro" id="IPR007627">
    <property type="entry name" value="RNA_pol_sigma70_r2"/>
</dbReference>
<keyword evidence="2" id="KW-0805">Transcription regulation</keyword>
<proteinExistence type="inferred from homology"/>
<feature type="domain" description="HTH luxR-type" evidence="5">
    <location>
        <begin position="130"/>
        <end position="188"/>
    </location>
</feature>
<evidence type="ECO:0000313" key="6">
    <source>
        <dbReference type="EMBL" id="QEM10675.1"/>
    </source>
</evidence>
<evidence type="ECO:0000256" key="1">
    <source>
        <dbReference type="ARBA" id="ARBA00010641"/>
    </source>
</evidence>
<dbReference type="OrthoDB" id="665981at2"/>
<dbReference type="SMART" id="SM00421">
    <property type="entry name" value="HTH_LUXR"/>
    <property type="match status" value="1"/>
</dbReference>
<dbReference type="PANTHER" id="PTHR43133">
    <property type="entry name" value="RNA POLYMERASE ECF-TYPE SIGMA FACTO"/>
    <property type="match status" value="1"/>
</dbReference>
<accession>A0A5C1HYB5</accession>
<evidence type="ECO:0000259" key="5">
    <source>
        <dbReference type="SMART" id="SM00421"/>
    </source>
</evidence>
<name>A0A5C1HYB5_9SPHI</name>
<reference evidence="6" key="1">
    <citation type="submission" date="2019-08" db="EMBL/GenBank/DDBJ databases">
        <title>Comparative genome analysis confer to the adaptation heavy metal polluted environment.</title>
        <authorList>
            <person name="Li Y."/>
        </authorList>
    </citation>
    <scope>NUCLEOTIDE SEQUENCE [LARGE SCALE GENOMIC DNA]</scope>
    <source>
        <strain evidence="6">P1</strain>
    </source>
</reference>
<dbReference type="Gene3D" id="1.10.10.10">
    <property type="entry name" value="Winged helix-like DNA-binding domain superfamily/Winged helix DNA-binding domain"/>
    <property type="match status" value="1"/>
</dbReference>
<evidence type="ECO:0000256" key="2">
    <source>
        <dbReference type="ARBA" id="ARBA00023015"/>
    </source>
</evidence>
<evidence type="ECO:0000256" key="4">
    <source>
        <dbReference type="ARBA" id="ARBA00023163"/>
    </source>
</evidence>
<dbReference type="InterPro" id="IPR013324">
    <property type="entry name" value="RNA_pol_sigma_r3/r4-like"/>
</dbReference>
<dbReference type="InterPro" id="IPR036388">
    <property type="entry name" value="WH-like_DNA-bd_sf"/>
</dbReference>
<keyword evidence="3" id="KW-0731">Sigma factor</keyword>
<dbReference type="Proteomes" id="UP000251402">
    <property type="component" value="Chromosome"/>
</dbReference>
<dbReference type="SUPFAM" id="SSF88946">
    <property type="entry name" value="Sigma2 domain of RNA polymerase sigma factors"/>
    <property type="match status" value="1"/>
</dbReference>
<dbReference type="InterPro" id="IPR039425">
    <property type="entry name" value="RNA_pol_sigma-70-like"/>
</dbReference>
<dbReference type="NCBIfam" id="TIGR02985">
    <property type="entry name" value="Sig70_bacteroi1"/>
    <property type="match status" value="1"/>
</dbReference>
<gene>
    <name evidence="6" type="ORF">DEO27_011795</name>
</gene>
<dbReference type="Pfam" id="PF04542">
    <property type="entry name" value="Sigma70_r2"/>
    <property type="match status" value="1"/>
</dbReference>
<dbReference type="RefSeq" id="WP_112566015.1">
    <property type="nucleotide sequence ID" value="NZ_CP043450.1"/>
</dbReference>
<dbReference type="InterPro" id="IPR013325">
    <property type="entry name" value="RNA_pol_sigma_r2"/>
</dbReference>